<feature type="transmembrane region" description="Helical" evidence="7">
    <location>
        <begin position="35"/>
        <end position="55"/>
    </location>
</feature>
<dbReference type="InterPro" id="IPR050622">
    <property type="entry name" value="CPA3_antiporter_subunitB"/>
</dbReference>
<evidence type="ECO:0000259" key="8">
    <source>
        <dbReference type="Pfam" id="PF04039"/>
    </source>
</evidence>
<evidence type="ECO:0000256" key="4">
    <source>
        <dbReference type="ARBA" id="ARBA00022692"/>
    </source>
</evidence>
<keyword evidence="5 7" id="KW-1133">Transmembrane helix</keyword>
<keyword evidence="3" id="KW-1003">Cell membrane</keyword>
<dbReference type="Pfam" id="PF04039">
    <property type="entry name" value="MnhB"/>
    <property type="match status" value="1"/>
</dbReference>
<dbReference type="InterPro" id="IPR007182">
    <property type="entry name" value="MnhB"/>
</dbReference>
<gene>
    <name evidence="9" type="ORF">C4532_02600</name>
</gene>
<evidence type="ECO:0000256" key="7">
    <source>
        <dbReference type="SAM" id="Phobius"/>
    </source>
</evidence>
<organism evidence="9 10">
    <name type="scientific">Candidatus Abyssobacteria bacterium SURF_17</name>
    <dbReference type="NCBI Taxonomy" id="2093361"/>
    <lineage>
        <taxon>Bacteria</taxon>
        <taxon>Pseudomonadati</taxon>
        <taxon>Candidatus Hydrogenedentota</taxon>
        <taxon>Candidatus Abyssobacteria</taxon>
    </lineage>
</organism>
<dbReference type="GO" id="GO:0005886">
    <property type="term" value="C:plasma membrane"/>
    <property type="evidence" value="ECO:0007669"/>
    <property type="project" value="UniProtKB-SubCell"/>
</dbReference>
<dbReference type="EMBL" id="QZKI01000015">
    <property type="protein sequence ID" value="RJP74451.1"/>
    <property type="molecule type" value="Genomic_DNA"/>
</dbReference>
<feature type="transmembrane region" description="Helical" evidence="7">
    <location>
        <begin position="67"/>
        <end position="86"/>
    </location>
</feature>
<accession>A0A419F7R6</accession>
<proteinExistence type="inferred from homology"/>
<comment type="caution">
    <text evidence="9">The sequence shown here is derived from an EMBL/GenBank/DDBJ whole genome shotgun (WGS) entry which is preliminary data.</text>
</comment>
<feature type="transmembrane region" description="Helical" evidence="7">
    <location>
        <begin position="12"/>
        <end position="29"/>
    </location>
</feature>
<feature type="domain" description="Na+/H+ antiporter MnhB subunit-related protein" evidence="8">
    <location>
        <begin position="5"/>
        <end position="126"/>
    </location>
</feature>
<dbReference type="PANTHER" id="PTHR33932">
    <property type="entry name" value="NA(+)/H(+) ANTIPORTER SUBUNIT B"/>
    <property type="match status" value="1"/>
</dbReference>
<dbReference type="Proteomes" id="UP000285961">
    <property type="component" value="Unassembled WGS sequence"/>
</dbReference>
<evidence type="ECO:0000313" key="9">
    <source>
        <dbReference type="EMBL" id="RJP74451.1"/>
    </source>
</evidence>
<evidence type="ECO:0000256" key="5">
    <source>
        <dbReference type="ARBA" id="ARBA00022989"/>
    </source>
</evidence>
<keyword evidence="4 7" id="KW-0812">Transmembrane</keyword>
<protein>
    <submittedName>
        <fullName evidence="9">Na+/H+ antiporter subunit B</fullName>
    </submittedName>
</protein>
<evidence type="ECO:0000256" key="3">
    <source>
        <dbReference type="ARBA" id="ARBA00022475"/>
    </source>
</evidence>
<comment type="subcellular location">
    <subcellularLocation>
        <location evidence="1">Cell membrane</location>
        <topology evidence="1">Multi-pass membrane protein</topology>
    </subcellularLocation>
</comment>
<feature type="transmembrane region" description="Helical" evidence="7">
    <location>
        <begin position="115"/>
        <end position="133"/>
    </location>
</feature>
<evidence type="ECO:0000313" key="10">
    <source>
        <dbReference type="Proteomes" id="UP000285961"/>
    </source>
</evidence>
<reference evidence="9 10" key="1">
    <citation type="journal article" date="2017" name="ISME J.">
        <title>Energy and carbon metabolisms in a deep terrestrial subsurface fluid microbial community.</title>
        <authorList>
            <person name="Momper L."/>
            <person name="Jungbluth S.P."/>
            <person name="Lee M.D."/>
            <person name="Amend J.P."/>
        </authorList>
    </citation>
    <scope>NUCLEOTIDE SEQUENCE [LARGE SCALE GENOMIC DNA]</scope>
    <source>
        <strain evidence="9">SURF_17</strain>
    </source>
</reference>
<evidence type="ECO:0000256" key="2">
    <source>
        <dbReference type="ARBA" id="ARBA00009425"/>
    </source>
</evidence>
<dbReference type="PANTHER" id="PTHR33932:SF4">
    <property type="entry name" value="NA(+)_H(+) ANTIPORTER SUBUNIT B"/>
    <property type="match status" value="1"/>
</dbReference>
<dbReference type="AlphaFoldDB" id="A0A419F7R6"/>
<comment type="similarity">
    <text evidence="2">Belongs to the CPA3 antiporters (TC 2.A.63) subunit B family.</text>
</comment>
<evidence type="ECO:0000256" key="6">
    <source>
        <dbReference type="ARBA" id="ARBA00023136"/>
    </source>
</evidence>
<sequence length="135" mass="14294">MTSLILSTATTYLLPLLLLLSVYLLLHGHDVPGGGFVGGVVAAAAFALYAIAHGVEEARRVLHTHPRTLIGLGLLTALLSGVIAFVSNEPFLKGLWTTVTLPVEWKLGTPTLFDVGVYLVVVGVTLMIIFSVAED</sequence>
<evidence type="ECO:0000256" key="1">
    <source>
        <dbReference type="ARBA" id="ARBA00004651"/>
    </source>
</evidence>
<dbReference type="NCBIfam" id="NF009163">
    <property type="entry name" value="PRK12509.1"/>
    <property type="match status" value="1"/>
</dbReference>
<keyword evidence="6 7" id="KW-0472">Membrane</keyword>
<name>A0A419F7R6_9BACT</name>